<dbReference type="SUPFAM" id="SSF51735">
    <property type="entry name" value="NAD(P)-binding Rossmann-fold domains"/>
    <property type="match status" value="1"/>
</dbReference>
<reference evidence="2" key="1">
    <citation type="submission" date="2020-07" db="EMBL/GenBank/DDBJ databases">
        <title>Genome sequence and genetic diversity analysis of an under-domesticated orphan crop, white fonio (Digitaria exilis).</title>
        <authorList>
            <person name="Bennetzen J.L."/>
            <person name="Chen S."/>
            <person name="Ma X."/>
            <person name="Wang X."/>
            <person name="Yssel A.E.J."/>
            <person name="Chaluvadi S.R."/>
            <person name="Johnson M."/>
            <person name="Gangashetty P."/>
            <person name="Hamidou F."/>
            <person name="Sanogo M.D."/>
            <person name="Zwaenepoel A."/>
            <person name="Wallace J."/>
            <person name="Van De Peer Y."/>
            <person name="Van Deynze A."/>
        </authorList>
    </citation>
    <scope>NUCLEOTIDE SEQUENCE</scope>
    <source>
        <tissue evidence="2">Leaves</tissue>
    </source>
</reference>
<dbReference type="EMBL" id="JACEFO010002324">
    <property type="protein sequence ID" value="KAF8665977.1"/>
    <property type="molecule type" value="Genomic_DNA"/>
</dbReference>
<gene>
    <name evidence="2" type="ORF">HU200_054065</name>
</gene>
<name>A0A835AJF7_9POAL</name>
<evidence type="ECO:0000313" key="3">
    <source>
        <dbReference type="Proteomes" id="UP000636709"/>
    </source>
</evidence>
<organism evidence="2 3">
    <name type="scientific">Digitaria exilis</name>
    <dbReference type="NCBI Taxonomy" id="1010633"/>
    <lineage>
        <taxon>Eukaryota</taxon>
        <taxon>Viridiplantae</taxon>
        <taxon>Streptophyta</taxon>
        <taxon>Embryophyta</taxon>
        <taxon>Tracheophyta</taxon>
        <taxon>Spermatophyta</taxon>
        <taxon>Magnoliopsida</taxon>
        <taxon>Liliopsida</taxon>
        <taxon>Poales</taxon>
        <taxon>Poaceae</taxon>
        <taxon>PACMAD clade</taxon>
        <taxon>Panicoideae</taxon>
        <taxon>Panicodae</taxon>
        <taxon>Paniceae</taxon>
        <taxon>Anthephorinae</taxon>
        <taxon>Digitaria</taxon>
    </lineage>
</organism>
<sequence length="443" mass="46795">MLKPAMENTAEDYSRLMATNLESCFHLSQLAHTLLLKATVAGGGSIVNISTIGSYIAFPGSYAALRGIYASTFSYMVSEPSFSILTSTMSSSSSPAPGLMLAAPEKLTRDNFLLWQAQVMPALRGAQLVGYLDCSIPAPPKTVVVIKEDTSTTKVDNPAYATWLAQEQQVLGYILGSLSRDVLAQVATLTSTVDVWATLNEMVIHLRSKLVTTRKGDMSASTYFSKMKGLADEMAAAGKPLDDEDVVTYILAGLDAEYNPLVEAISAWTDPVSLGDLYAQLLAAEARDAATATIVAVVDVAVEIRAAAMDLAVVALARWPLSPSPSEASPWCRQTLNITGDSAAAAATDSIPVDESIGATSPTDPLSPAHLITTRGAGVVPSESHHATPLDLPSEADLPGSSTVVPDQIVDSSTIAPAASTRPRTRLQNNIRKPKNFTDGTIR</sequence>
<dbReference type="AlphaFoldDB" id="A0A835AJF7"/>
<feature type="compositionally biased region" description="Polar residues" evidence="1">
    <location>
        <begin position="400"/>
        <end position="415"/>
    </location>
</feature>
<comment type="caution">
    <text evidence="2">The sequence shown here is derived from an EMBL/GenBank/DDBJ whole genome shotgun (WGS) entry which is preliminary data.</text>
</comment>
<dbReference type="Gene3D" id="3.40.50.720">
    <property type="entry name" value="NAD(P)-binding Rossmann-like Domain"/>
    <property type="match status" value="1"/>
</dbReference>
<evidence type="ECO:0000256" key="1">
    <source>
        <dbReference type="SAM" id="MobiDB-lite"/>
    </source>
</evidence>
<evidence type="ECO:0000313" key="2">
    <source>
        <dbReference type="EMBL" id="KAF8665977.1"/>
    </source>
</evidence>
<dbReference type="OrthoDB" id="785600at2759"/>
<protein>
    <recommendedName>
        <fullName evidence="4">Retrotransposon Copia-like N-terminal domain-containing protein</fullName>
    </recommendedName>
</protein>
<feature type="region of interest" description="Disordered" evidence="1">
    <location>
        <begin position="378"/>
        <end position="443"/>
    </location>
</feature>
<keyword evidence="3" id="KW-1185">Reference proteome</keyword>
<dbReference type="PANTHER" id="PTHR47481:SF31">
    <property type="entry name" value="OS01G0873500 PROTEIN"/>
    <property type="match status" value="1"/>
</dbReference>
<dbReference type="InterPro" id="IPR036291">
    <property type="entry name" value="NAD(P)-bd_dom_sf"/>
</dbReference>
<accession>A0A835AJF7</accession>
<dbReference type="Proteomes" id="UP000636709">
    <property type="component" value="Unassembled WGS sequence"/>
</dbReference>
<dbReference type="Pfam" id="PF14223">
    <property type="entry name" value="Retrotran_gag_2"/>
    <property type="match status" value="1"/>
</dbReference>
<evidence type="ECO:0008006" key="4">
    <source>
        <dbReference type="Google" id="ProtNLM"/>
    </source>
</evidence>
<dbReference type="PANTHER" id="PTHR47481">
    <property type="match status" value="1"/>
</dbReference>
<proteinExistence type="predicted"/>